<accession>A0A2H9ZVX0</accession>
<proteinExistence type="predicted"/>
<name>A0A2H9ZVX0_9ASPA</name>
<evidence type="ECO:0000313" key="1">
    <source>
        <dbReference type="EMBL" id="PKA47413.1"/>
    </source>
</evidence>
<dbReference type="EMBL" id="KZ453230">
    <property type="protein sequence ID" value="PKA47413.1"/>
    <property type="molecule type" value="Genomic_DNA"/>
</dbReference>
<evidence type="ECO:0000313" key="2">
    <source>
        <dbReference type="Proteomes" id="UP000236161"/>
    </source>
</evidence>
<organism evidence="1 2">
    <name type="scientific">Apostasia shenzhenica</name>
    <dbReference type="NCBI Taxonomy" id="1088818"/>
    <lineage>
        <taxon>Eukaryota</taxon>
        <taxon>Viridiplantae</taxon>
        <taxon>Streptophyta</taxon>
        <taxon>Embryophyta</taxon>
        <taxon>Tracheophyta</taxon>
        <taxon>Spermatophyta</taxon>
        <taxon>Magnoliopsida</taxon>
        <taxon>Liliopsida</taxon>
        <taxon>Asparagales</taxon>
        <taxon>Orchidaceae</taxon>
        <taxon>Apostasioideae</taxon>
        <taxon>Apostasia</taxon>
    </lineage>
</organism>
<reference evidence="1 2" key="1">
    <citation type="journal article" date="2017" name="Nature">
        <title>The Apostasia genome and the evolution of orchids.</title>
        <authorList>
            <person name="Zhang G.Q."/>
            <person name="Liu K.W."/>
            <person name="Li Z."/>
            <person name="Lohaus R."/>
            <person name="Hsiao Y.Y."/>
            <person name="Niu S.C."/>
            <person name="Wang J.Y."/>
            <person name="Lin Y.C."/>
            <person name="Xu Q."/>
            <person name="Chen L.J."/>
            <person name="Yoshida K."/>
            <person name="Fujiwara S."/>
            <person name="Wang Z.W."/>
            <person name="Zhang Y.Q."/>
            <person name="Mitsuda N."/>
            <person name="Wang M."/>
            <person name="Liu G.H."/>
            <person name="Pecoraro L."/>
            <person name="Huang H.X."/>
            <person name="Xiao X.J."/>
            <person name="Lin M."/>
            <person name="Wu X.Y."/>
            <person name="Wu W.L."/>
            <person name="Chen Y.Y."/>
            <person name="Chang S.B."/>
            <person name="Sakamoto S."/>
            <person name="Ohme-Takagi M."/>
            <person name="Yagi M."/>
            <person name="Zeng S.J."/>
            <person name="Shen C.Y."/>
            <person name="Yeh C.M."/>
            <person name="Luo Y.B."/>
            <person name="Tsai W.C."/>
            <person name="Van de Peer Y."/>
            <person name="Liu Z.J."/>
        </authorList>
    </citation>
    <scope>NUCLEOTIDE SEQUENCE [LARGE SCALE GENOMIC DNA]</scope>
    <source>
        <strain evidence="2">cv. Shenzhen</strain>
        <tissue evidence="1">Stem</tissue>
    </source>
</reference>
<sequence length="59" mass="6419">MNRNVGRVEAQAGTQKKTGIFNVLRSIVAKRSLTDGESSCTVHLSCSEAAILLTPKRKF</sequence>
<gene>
    <name evidence="1" type="ORF">AXF42_Ash020142</name>
</gene>
<keyword evidence="2" id="KW-1185">Reference proteome</keyword>
<protein>
    <submittedName>
        <fullName evidence="1">Uncharacterized protein</fullName>
    </submittedName>
</protein>
<dbReference type="Proteomes" id="UP000236161">
    <property type="component" value="Unassembled WGS sequence"/>
</dbReference>
<dbReference type="AlphaFoldDB" id="A0A2H9ZVX0"/>